<dbReference type="EMBL" id="WBOT01000003">
    <property type="protein sequence ID" value="KAB2332942.1"/>
    <property type="molecule type" value="Genomic_DNA"/>
</dbReference>
<feature type="transmembrane region" description="Helical" evidence="1">
    <location>
        <begin position="156"/>
        <end position="174"/>
    </location>
</feature>
<dbReference type="RefSeq" id="WP_151574389.1">
    <property type="nucleotide sequence ID" value="NZ_WBOT01000003.1"/>
</dbReference>
<dbReference type="OrthoDB" id="2641383at2"/>
<dbReference type="AlphaFoldDB" id="A0A7V7UVE7"/>
<evidence type="ECO:0000313" key="3">
    <source>
        <dbReference type="Proteomes" id="UP000441354"/>
    </source>
</evidence>
<feature type="transmembrane region" description="Helical" evidence="1">
    <location>
        <begin position="194"/>
        <end position="215"/>
    </location>
</feature>
<keyword evidence="1" id="KW-1133">Transmembrane helix</keyword>
<feature type="transmembrane region" description="Helical" evidence="1">
    <location>
        <begin position="6"/>
        <end position="24"/>
    </location>
</feature>
<reference evidence="2 3" key="1">
    <citation type="journal article" date="2014" name="Arch. Microbiol.">
        <title>Bacillus mesophilum sp. nov., strain IITR-54T, a novel 4-chlorobiphenyl dechlorinating bacterium.</title>
        <authorList>
            <person name="Manickam N."/>
            <person name="Singh N.K."/>
            <person name="Bajaj A."/>
            <person name="Kumar R.M."/>
            <person name="Kaur G."/>
            <person name="Kaur N."/>
            <person name="Bala M."/>
            <person name="Kumar A."/>
            <person name="Mayilraj S."/>
        </authorList>
    </citation>
    <scope>NUCLEOTIDE SEQUENCE [LARGE SCALE GENOMIC DNA]</scope>
    <source>
        <strain evidence="2 3">IITR-54</strain>
    </source>
</reference>
<keyword evidence="1" id="KW-0472">Membrane</keyword>
<comment type="caution">
    <text evidence="2">The sequence shown here is derived from an EMBL/GenBank/DDBJ whole genome shotgun (WGS) entry which is preliminary data.</text>
</comment>
<proteinExistence type="predicted"/>
<name>A0A7V7UVE7_9BACI</name>
<sequence length="227" mass="26602">MIWYIVGVFSALIFIGLVICIGRLKRIDEDEKFLLKYLQNYVEYLNSFIERDFGSFLINSRGKNSSKESELYSFLVRYTSKAQRKMGKNGILESYQIGNMLYRNYQLLANTINKLRFPDIHSRDFELLRNMLTMTIQEKIDAADSVRSMIKNPFKLLREGVNFIVTLPLSVLVWSGLMEYRTFAKITDNWFMRFINGVIILIGLFGSLMTLLLGWEETIEKLRHFIG</sequence>
<keyword evidence="1" id="KW-0812">Transmembrane</keyword>
<evidence type="ECO:0000256" key="1">
    <source>
        <dbReference type="SAM" id="Phobius"/>
    </source>
</evidence>
<dbReference type="Proteomes" id="UP000441354">
    <property type="component" value="Unassembled WGS sequence"/>
</dbReference>
<accession>A0A7V7UVE7</accession>
<protein>
    <submittedName>
        <fullName evidence="2">Uncharacterized protein</fullName>
    </submittedName>
</protein>
<organism evidence="2 3">
    <name type="scientific">Bacillus mesophilum</name>
    <dbReference type="NCBI Taxonomy" id="1071718"/>
    <lineage>
        <taxon>Bacteria</taxon>
        <taxon>Bacillati</taxon>
        <taxon>Bacillota</taxon>
        <taxon>Bacilli</taxon>
        <taxon>Bacillales</taxon>
        <taxon>Bacillaceae</taxon>
        <taxon>Bacillus</taxon>
    </lineage>
</organism>
<evidence type="ECO:0000313" key="2">
    <source>
        <dbReference type="EMBL" id="KAB2332942.1"/>
    </source>
</evidence>
<gene>
    <name evidence="2" type="ORF">F7732_12740</name>
</gene>
<keyword evidence="3" id="KW-1185">Reference proteome</keyword>